<dbReference type="PROSITE" id="PS51064">
    <property type="entry name" value="IRS_PTB"/>
    <property type="match status" value="1"/>
</dbReference>
<proteinExistence type="predicted"/>
<keyword evidence="4" id="KW-1185">Reference proteome</keyword>
<evidence type="ECO:0000256" key="1">
    <source>
        <dbReference type="SAM" id="MobiDB-lite"/>
    </source>
</evidence>
<dbReference type="OrthoDB" id="6279276at2759"/>
<dbReference type="Pfam" id="PF02174">
    <property type="entry name" value="IRS"/>
    <property type="match status" value="1"/>
</dbReference>
<dbReference type="SMART" id="SM00310">
    <property type="entry name" value="PTBI"/>
    <property type="match status" value="1"/>
</dbReference>
<name>A0A1D1VBJ1_RAMVA</name>
<dbReference type="InterPro" id="IPR011993">
    <property type="entry name" value="PH-like_dom_sf"/>
</dbReference>
<feature type="compositionally biased region" description="Polar residues" evidence="1">
    <location>
        <begin position="233"/>
        <end position="250"/>
    </location>
</feature>
<evidence type="ECO:0000313" key="4">
    <source>
        <dbReference type="Proteomes" id="UP000186922"/>
    </source>
</evidence>
<dbReference type="SMART" id="SM01244">
    <property type="entry name" value="IRS"/>
    <property type="match status" value="1"/>
</dbReference>
<feature type="region of interest" description="Disordered" evidence="1">
    <location>
        <begin position="175"/>
        <end position="250"/>
    </location>
</feature>
<protein>
    <recommendedName>
        <fullName evidence="2">IRS-type PTB domain-containing protein</fullName>
    </recommendedName>
</protein>
<organism evidence="3 4">
    <name type="scientific">Ramazzottius varieornatus</name>
    <name type="common">Water bear</name>
    <name type="synonym">Tardigrade</name>
    <dbReference type="NCBI Taxonomy" id="947166"/>
    <lineage>
        <taxon>Eukaryota</taxon>
        <taxon>Metazoa</taxon>
        <taxon>Ecdysozoa</taxon>
        <taxon>Tardigrada</taxon>
        <taxon>Eutardigrada</taxon>
        <taxon>Parachela</taxon>
        <taxon>Hypsibioidea</taxon>
        <taxon>Ramazzottiidae</taxon>
        <taxon>Ramazzottius</taxon>
    </lineage>
</organism>
<dbReference type="EMBL" id="BDGG01000004">
    <property type="protein sequence ID" value="GAU98185.1"/>
    <property type="molecule type" value="Genomic_DNA"/>
</dbReference>
<dbReference type="Proteomes" id="UP000186922">
    <property type="component" value="Unassembled WGS sequence"/>
</dbReference>
<sequence>MGLQLSHLKECRKRHREPKFQVVAYCNGVHQGIGKLQIADGKIVLYQKGVDKLVWPIPCLRRYGSDKPHLFSFESGRRCETGPATYTFEMKNPDVILEKVRLIAEEIKMADEEARRSTGTIHQKAGEWVPPLPPRPGSVPGPARPYQNCDEHGNVLPMVNVEEVFYAQVQINSAASSDKSTPPSGLSGHPDYDVPKSPRSIFQQPPPTELRSSSSSTMTKSPSPASSREDVTGNFSSQTVVHKSCQEPVSYTTIDRAKTEAIANLGARS</sequence>
<dbReference type="GO" id="GO:0005737">
    <property type="term" value="C:cytoplasm"/>
    <property type="evidence" value="ECO:0007669"/>
    <property type="project" value="TreeGrafter"/>
</dbReference>
<comment type="caution">
    <text evidence="3">The sequence shown here is derived from an EMBL/GenBank/DDBJ whole genome shotgun (WGS) entry which is preliminary data.</text>
</comment>
<evidence type="ECO:0000259" key="2">
    <source>
        <dbReference type="PROSITE" id="PS51064"/>
    </source>
</evidence>
<dbReference type="InterPro" id="IPR050996">
    <property type="entry name" value="Docking_Protein_DOK"/>
</dbReference>
<feature type="compositionally biased region" description="Polar residues" evidence="1">
    <location>
        <begin position="175"/>
        <end position="184"/>
    </location>
</feature>
<reference evidence="3 4" key="1">
    <citation type="journal article" date="2016" name="Nat. Commun.">
        <title>Extremotolerant tardigrade genome and improved radiotolerance of human cultured cells by tardigrade-unique protein.</title>
        <authorList>
            <person name="Hashimoto T."/>
            <person name="Horikawa D.D."/>
            <person name="Saito Y."/>
            <person name="Kuwahara H."/>
            <person name="Kozuka-Hata H."/>
            <person name="Shin-I T."/>
            <person name="Minakuchi Y."/>
            <person name="Ohishi K."/>
            <person name="Motoyama A."/>
            <person name="Aizu T."/>
            <person name="Enomoto A."/>
            <person name="Kondo K."/>
            <person name="Tanaka S."/>
            <person name="Hara Y."/>
            <person name="Koshikawa S."/>
            <person name="Sagara H."/>
            <person name="Miura T."/>
            <person name="Yokobori S."/>
            <person name="Miyagawa K."/>
            <person name="Suzuki Y."/>
            <person name="Kubo T."/>
            <person name="Oyama M."/>
            <person name="Kohara Y."/>
            <person name="Fujiyama A."/>
            <person name="Arakawa K."/>
            <person name="Katayama T."/>
            <person name="Toyoda A."/>
            <person name="Kunieda T."/>
        </authorList>
    </citation>
    <scope>NUCLEOTIDE SEQUENCE [LARGE SCALE GENOMIC DNA]</scope>
    <source>
        <strain evidence="3 4">YOKOZUNA-1</strain>
    </source>
</reference>
<accession>A0A1D1VBJ1</accession>
<dbReference type="InterPro" id="IPR002404">
    <property type="entry name" value="IRS_PTB"/>
</dbReference>
<feature type="domain" description="IRS-type PTB" evidence="2">
    <location>
        <begin position="10"/>
        <end position="114"/>
    </location>
</feature>
<dbReference type="STRING" id="947166.A0A1D1VBJ1"/>
<dbReference type="SUPFAM" id="SSF50729">
    <property type="entry name" value="PH domain-like"/>
    <property type="match status" value="1"/>
</dbReference>
<dbReference type="PANTHER" id="PTHR21258:SF62">
    <property type="entry name" value="INSULIN RECEPTOR SUBSTRATE 1"/>
    <property type="match status" value="1"/>
</dbReference>
<evidence type="ECO:0000313" key="3">
    <source>
        <dbReference type="EMBL" id="GAU98185.1"/>
    </source>
</evidence>
<feature type="compositionally biased region" description="Low complexity" evidence="1">
    <location>
        <begin position="209"/>
        <end position="226"/>
    </location>
</feature>
<dbReference type="PANTHER" id="PTHR21258">
    <property type="entry name" value="DOCKING PROTEIN RELATED"/>
    <property type="match status" value="1"/>
</dbReference>
<dbReference type="GO" id="GO:0007169">
    <property type="term" value="P:cell surface receptor protein tyrosine kinase signaling pathway"/>
    <property type="evidence" value="ECO:0007669"/>
    <property type="project" value="TreeGrafter"/>
</dbReference>
<dbReference type="AlphaFoldDB" id="A0A1D1VBJ1"/>
<feature type="region of interest" description="Disordered" evidence="1">
    <location>
        <begin position="114"/>
        <end position="144"/>
    </location>
</feature>
<dbReference type="Gene3D" id="2.30.29.30">
    <property type="entry name" value="Pleckstrin-homology domain (PH domain)/Phosphotyrosine-binding domain (PTB)"/>
    <property type="match status" value="1"/>
</dbReference>
<gene>
    <name evidence="3" type="primary">RvY_09364-1</name>
    <name evidence="3" type="synonym">RvY_09364.1</name>
    <name evidence="3" type="ORF">RvY_09364</name>
</gene>
<feature type="compositionally biased region" description="Pro residues" evidence="1">
    <location>
        <begin position="130"/>
        <end position="143"/>
    </location>
</feature>